<accession>A0AA88HIZ3</accession>
<gene>
    <name evidence="2" type="ORF">QYM36_016542</name>
</gene>
<protein>
    <recommendedName>
        <fullName evidence="4">Cuticle protein</fullName>
    </recommendedName>
</protein>
<feature type="chain" id="PRO_5041661596" description="Cuticle protein" evidence="1">
    <location>
        <begin position="19"/>
        <end position="159"/>
    </location>
</feature>
<evidence type="ECO:0000313" key="3">
    <source>
        <dbReference type="Proteomes" id="UP001187531"/>
    </source>
</evidence>
<sequence length="159" mass="17190">MKFVFACLLVAFTFAARAEEVETLEDEKSLRTPYVADYPAQPSYAAPSIYPAPPSYGAPASYAAQPSYAAAPVGSYAAPASSYAAPPAAVSYVNAVKDTGYTVGRYYCPAIDKCFNGYQLEEYYFKCPVLHPYNCAYSAFGYGVAKGLYRQKPVAAAHY</sequence>
<evidence type="ECO:0008006" key="4">
    <source>
        <dbReference type="Google" id="ProtNLM"/>
    </source>
</evidence>
<feature type="signal peptide" evidence="1">
    <location>
        <begin position="1"/>
        <end position="18"/>
    </location>
</feature>
<dbReference type="EMBL" id="JAVRJZ010000020">
    <property type="protein sequence ID" value="KAK2706546.1"/>
    <property type="molecule type" value="Genomic_DNA"/>
</dbReference>
<keyword evidence="3" id="KW-1185">Reference proteome</keyword>
<evidence type="ECO:0000256" key="1">
    <source>
        <dbReference type="SAM" id="SignalP"/>
    </source>
</evidence>
<dbReference type="Proteomes" id="UP001187531">
    <property type="component" value="Unassembled WGS sequence"/>
</dbReference>
<proteinExistence type="predicted"/>
<dbReference type="AlphaFoldDB" id="A0AA88HIZ3"/>
<reference evidence="2" key="1">
    <citation type="submission" date="2023-07" db="EMBL/GenBank/DDBJ databases">
        <title>Chromosome-level genome assembly of Artemia franciscana.</title>
        <authorList>
            <person name="Jo E."/>
        </authorList>
    </citation>
    <scope>NUCLEOTIDE SEQUENCE</scope>
    <source>
        <tissue evidence="2">Whole body</tissue>
    </source>
</reference>
<name>A0AA88HIZ3_ARTSF</name>
<evidence type="ECO:0000313" key="2">
    <source>
        <dbReference type="EMBL" id="KAK2706546.1"/>
    </source>
</evidence>
<keyword evidence="1" id="KW-0732">Signal</keyword>
<comment type="caution">
    <text evidence="2">The sequence shown here is derived from an EMBL/GenBank/DDBJ whole genome shotgun (WGS) entry which is preliminary data.</text>
</comment>
<organism evidence="2 3">
    <name type="scientific">Artemia franciscana</name>
    <name type="common">Brine shrimp</name>
    <name type="synonym">Artemia sanfranciscana</name>
    <dbReference type="NCBI Taxonomy" id="6661"/>
    <lineage>
        <taxon>Eukaryota</taxon>
        <taxon>Metazoa</taxon>
        <taxon>Ecdysozoa</taxon>
        <taxon>Arthropoda</taxon>
        <taxon>Crustacea</taxon>
        <taxon>Branchiopoda</taxon>
        <taxon>Anostraca</taxon>
        <taxon>Artemiidae</taxon>
        <taxon>Artemia</taxon>
    </lineage>
</organism>